<reference evidence="1 2" key="1">
    <citation type="journal article" date="2015" name="Genome Biol.">
        <title>Comparative genomics of Steinernema reveals deeply conserved gene regulatory networks.</title>
        <authorList>
            <person name="Dillman A.R."/>
            <person name="Macchietto M."/>
            <person name="Porter C.F."/>
            <person name="Rogers A."/>
            <person name="Williams B."/>
            <person name="Antoshechkin I."/>
            <person name="Lee M.M."/>
            <person name="Goodwin Z."/>
            <person name="Lu X."/>
            <person name="Lewis E.E."/>
            <person name="Goodrich-Blair H."/>
            <person name="Stock S.P."/>
            <person name="Adams B.J."/>
            <person name="Sternberg P.W."/>
            <person name="Mortazavi A."/>
        </authorList>
    </citation>
    <scope>NUCLEOTIDE SEQUENCE [LARGE SCALE GENOMIC DNA]</scope>
    <source>
        <strain evidence="1 2">ALL</strain>
    </source>
</reference>
<protein>
    <submittedName>
        <fullName evidence="1">Uncharacterized protein</fullName>
    </submittedName>
</protein>
<name>A0A4U5NUS8_STECR</name>
<evidence type="ECO:0000313" key="1">
    <source>
        <dbReference type="EMBL" id="TKR86944.1"/>
    </source>
</evidence>
<keyword evidence="2" id="KW-1185">Reference proteome</keyword>
<dbReference type="EMBL" id="AZBU02000003">
    <property type="protein sequence ID" value="TKR86944.1"/>
    <property type="molecule type" value="Genomic_DNA"/>
</dbReference>
<proteinExistence type="predicted"/>
<comment type="caution">
    <text evidence="1">The sequence shown here is derived from an EMBL/GenBank/DDBJ whole genome shotgun (WGS) entry which is preliminary data.</text>
</comment>
<organism evidence="1 2">
    <name type="scientific">Steinernema carpocapsae</name>
    <name type="common">Entomopathogenic nematode</name>
    <dbReference type="NCBI Taxonomy" id="34508"/>
    <lineage>
        <taxon>Eukaryota</taxon>
        <taxon>Metazoa</taxon>
        <taxon>Ecdysozoa</taxon>
        <taxon>Nematoda</taxon>
        <taxon>Chromadorea</taxon>
        <taxon>Rhabditida</taxon>
        <taxon>Tylenchina</taxon>
        <taxon>Panagrolaimomorpha</taxon>
        <taxon>Strongyloidoidea</taxon>
        <taxon>Steinernematidae</taxon>
        <taxon>Steinernema</taxon>
    </lineage>
</organism>
<accession>A0A4U5NUS8</accession>
<dbReference type="AlphaFoldDB" id="A0A4U5NUS8"/>
<reference evidence="1 2" key="2">
    <citation type="journal article" date="2019" name="G3 (Bethesda)">
        <title>Hybrid Assembly of the Genome of the Entomopathogenic Nematode Steinernema carpocapsae Identifies the X-Chromosome.</title>
        <authorList>
            <person name="Serra L."/>
            <person name="Macchietto M."/>
            <person name="Macias-Munoz A."/>
            <person name="McGill C.J."/>
            <person name="Rodriguez I.M."/>
            <person name="Rodriguez B."/>
            <person name="Murad R."/>
            <person name="Mortazavi A."/>
        </authorList>
    </citation>
    <scope>NUCLEOTIDE SEQUENCE [LARGE SCALE GENOMIC DNA]</scope>
    <source>
        <strain evidence="1 2">ALL</strain>
    </source>
</reference>
<gene>
    <name evidence="1" type="ORF">L596_011436</name>
</gene>
<evidence type="ECO:0000313" key="2">
    <source>
        <dbReference type="Proteomes" id="UP000298663"/>
    </source>
</evidence>
<dbReference type="Proteomes" id="UP000298663">
    <property type="component" value="Unassembled WGS sequence"/>
</dbReference>
<sequence length="88" mass="10017">MHRCVGVRRDKIEILINKEYRARKRQLNIHLRNDTFLAKTLLTAGQCSLKTTELTGPNALKLGLTRSFLGAGQAFMQKHTIPKQQTRA</sequence>